<name>A0ACC1DCD6_9NEOP</name>
<dbReference type="Proteomes" id="UP000824533">
    <property type="component" value="Linkage Group LG05"/>
</dbReference>
<gene>
    <name evidence="1" type="ORF">K1T71_003580</name>
</gene>
<evidence type="ECO:0000313" key="1">
    <source>
        <dbReference type="EMBL" id="KAJ0181495.1"/>
    </source>
</evidence>
<organism evidence="1 2">
    <name type="scientific">Dendrolimus kikuchii</name>
    <dbReference type="NCBI Taxonomy" id="765133"/>
    <lineage>
        <taxon>Eukaryota</taxon>
        <taxon>Metazoa</taxon>
        <taxon>Ecdysozoa</taxon>
        <taxon>Arthropoda</taxon>
        <taxon>Hexapoda</taxon>
        <taxon>Insecta</taxon>
        <taxon>Pterygota</taxon>
        <taxon>Neoptera</taxon>
        <taxon>Endopterygota</taxon>
        <taxon>Lepidoptera</taxon>
        <taxon>Glossata</taxon>
        <taxon>Ditrysia</taxon>
        <taxon>Bombycoidea</taxon>
        <taxon>Lasiocampidae</taxon>
        <taxon>Dendrolimus</taxon>
    </lineage>
</organism>
<dbReference type="EMBL" id="CM034391">
    <property type="protein sequence ID" value="KAJ0181495.1"/>
    <property type="molecule type" value="Genomic_DNA"/>
</dbReference>
<keyword evidence="2" id="KW-1185">Reference proteome</keyword>
<sequence length="321" mass="36597">MVYNQNSNGEIEINNYLESAIYKHIFPEIYTNNETIQDLGIQRAASEVAITRKLDAMEEFRMNGVDTPYDPEQETAFLPKADMLAGLGPSSPYLRQKSWPEPERTPIQKLPRAQWKPAHNVSTLPKNKDNNFEGKFNDNYMQLYGLLTEEQCRVLSTLPDFILHTLLGCLEKARIFNMAKEKLKDNARWDNRGSPAVMCRFCRNNGERESFVRSHTLKDSYGRVLCPVLRSFVCTLCGAQGDFAHTIKYCPLSSSEERNKSTAIMKSVRMASGRRRSQAAERAKDYVIFGEPTPSVVQDSIVYSTMPLDPMWAALEQKLSM</sequence>
<proteinExistence type="predicted"/>
<accession>A0ACC1DCD6</accession>
<protein>
    <submittedName>
        <fullName evidence="1">Uncharacterized protein</fullName>
    </submittedName>
</protein>
<reference evidence="1 2" key="1">
    <citation type="journal article" date="2021" name="Front. Genet.">
        <title>Chromosome-Level Genome Assembly Reveals Significant Gene Expansion in the Toll and IMD Signaling Pathways of Dendrolimus kikuchii.</title>
        <authorList>
            <person name="Zhou J."/>
            <person name="Wu P."/>
            <person name="Xiong Z."/>
            <person name="Liu N."/>
            <person name="Zhao N."/>
            <person name="Ji M."/>
            <person name="Qiu Y."/>
            <person name="Yang B."/>
        </authorList>
    </citation>
    <scope>NUCLEOTIDE SEQUENCE [LARGE SCALE GENOMIC DNA]</scope>
    <source>
        <strain evidence="1">Ann1</strain>
    </source>
</reference>
<comment type="caution">
    <text evidence="1">The sequence shown here is derived from an EMBL/GenBank/DDBJ whole genome shotgun (WGS) entry which is preliminary data.</text>
</comment>
<evidence type="ECO:0000313" key="2">
    <source>
        <dbReference type="Proteomes" id="UP000824533"/>
    </source>
</evidence>